<dbReference type="EMBL" id="KE525409">
    <property type="protein sequence ID" value="KFB53041.1"/>
    <property type="molecule type" value="Genomic_DNA"/>
</dbReference>
<reference evidence="2" key="2">
    <citation type="submission" date="2020-05" db="UniProtKB">
        <authorList>
            <consortium name="EnsemblMetazoa"/>
        </authorList>
    </citation>
    <scope>IDENTIFICATION</scope>
</reference>
<name>A0A084WS47_ANOSI</name>
<dbReference type="EnsemblMetazoa" id="ASIC021341-RA">
    <property type="protein sequence ID" value="ASIC021341-PA"/>
    <property type="gene ID" value="ASIC021341"/>
</dbReference>
<accession>A0A084WS47</accession>
<organism evidence="1">
    <name type="scientific">Anopheles sinensis</name>
    <name type="common">Mosquito</name>
    <dbReference type="NCBI Taxonomy" id="74873"/>
    <lineage>
        <taxon>Eukaryota</taxon>
        <taxon>Metazoa</taxon>
        <taxon>Ecdysozoa</taxon>
        <taxon>Arthropoda</taxon>
        <taxon>Hexapoda</taxon>
        <taxon>Insecta</taxon>
        <taxon>Pterygota</taxon>
        <taxon>Neoptera</taxon>
        <taxon>Endopterygota</taxon>
        <taxon>Diptera</taxon>
        <taxon>Nematocera</taxon>
        <taxon>Culicoidea</taxon>
        <taxon>Culicidae</taxon>
        <taxon>Anophelinae</taxon>
        <taxon>Anopheles</taxon>
    </lineage>
</organism>
<evidence type="ECO:0000313" key="1">
    <source>
        <dbReference type="EMBL" id="KFB53041.1"/>
    </source>
</evidence>
<dbReference type="Proteomes" id="UP000030765">
    <property type="component" value="Unassembled WGS sequence"/>
</dbReference>
<reference evidence="1 3" key="1">
    <citation type="journal article" date="2014" name="BMC Genomics">
        <title>Genome sequence of Anopheles sinensis provides insight into genetics basis of mosquito competence for malaria parasites.</title>
        <authorList>
            <person name="Zhou D."/>
            <person name="Zhang D."/>
            <person name="Ding G."/>
            <person name="Shi L."/>
            <person name="Hou Q."/>
            <person name="Ye Y."/>
            <person name="Xu Y."/>
            <person name="Zhou H."/>
            <person name="Xiong C."/>
            <person name="Li S."/>
            <person name="Yu J."/>
            <person name="Hong S."/>
            <person name="Yu X."/>
            <person name="Zou P."/>
            <person name="Chen C."/>
            <person name="Chang X."/>
            <person name="Wang W."/>
            <person name="Lv Y."/>
            <person name="Sun Y."/>
            <person name="Ma L."/>
            <person name="Shen B."/>
            <person name="Zhu C."/>
        </authorList>
    </citation>
    <scope>NUCLEOTIDE SEQUENCE [LARGE SCALE GENOMIC DNA]</scope>
</reference>
<evidence type="ECO:0000313" key="3">
    <source>
        <dbReference type="Proteomes" id="UP000030765"/>
    </source>
</evidence>
<keyword evidence="1" id="KW-0378">Hydrolase</keyword>
<dbReference type="EMBL" id="ATLV01026326">
    <property type="status" value="NOT_ANNOTATED_CDS"/>
    <property type="molecule type" value="Genomic_DNA"/>
</dbReference>
<evidence type="ECO:0000313" key="2">
    <source>
        <dbReference type="EnsemblMetazoa" id="ASIC021341-PA"/>
    </source>
</evidence>
<keyword evidence="1" id="KW-0067">ATP-binding</keyword>
<dbReference type="VEuPathDB" id="VectorBase:ASIC021341"/>
<gene>
    <name evidence="1" type="ORF">ZHAS_00021341</name>
</gene>
<keyword evidence="1" id="KW-0547">Nucleotide-binding</keyword>
<dbReference type="GO" id="GO:0004386">
    <property type="term" value="F:helicase activity"/>
    <property type="evidence" value="ECO:0007669"/>
    <property type="project" value="UniProtKB-KW"/>
</dbReference>
<protein>
    <submittedName>
        <fullName evidence="1 2">ATP-dependent DNA helicase RecQ</fullName>
    </submittedName>
</protein>
<sequence>MTPEGRRCTICLFLPLSVPGDSSGFARSSLTLSPNIPNGTRRESLRVLTTGADAHSDRPEIVLCLGSSADTDRFPVTARETG</sequence>
<dbReference type="AlphaFoldDB" id="A0A084WS47"/>
<keyword evidence="3" id="KW-1185">Reference proteome</keyword>
<keyword evidence="1" id="KW-0347">Helicase</keyword>
<proteinExistence type="predicted"/>